<protein>
    <submittedName>
        <fullName evidence="1">Uncharacterized protein</fullName>
    </submittedName>
</protein>
<dbReference type="AlphaFoldDB" id="A0AAD0HAX1"/>
<evidence type="ECO:0000313" key="1">
    <source>
        <dbReference type="EMBL" id="AVL46799.1"/>
    </source>
</evidence>
<organism evidence="1 2">
    <name type="scientific">Campylobacter jejuni subsp. doylei</name>
    <dbReference type="NCBI Taxonomy" id="32021"/>
    <lineage>
        <taxon>Bacteria</taxon>
        <taxon>Pseudomonadati</taxon>
        <taxon>Campylobacterota</taxon>
        <taxon>Epsilonproteobacteria</taxon>
        <taxon>Campylobacterales</taxon>
        <taxon>Campylobacteraceae</taxon>
        <taxon>Campylobacter</taxon>
    </lineage>
</organism>
<proteinExistence type="predicted"/>
<reference evidence="2" key="1">
    <citation type="submission" date="2018-03" db="EMBL/GenBank/DDBJ databases">
        <title>FDA dAtabase for Regulatory Grade micrObial Sequences (FDA-ARGOS): Supporting development and validation of Infectious Disease Dx tests.</title>
        <authorList>
            <person name="Kerrigan L."/>
            <person name="Tallon L."/>
            <person name="Sadzewicz L."/>
            <person name="Sengamalay N."/>
            <person name="Ott S."/>
            <person name="Godinez A."/>
            <person name="Nagaraj S."/>
            <person name="Vavikolanu K."/>
            <person name="Vyas G."/>
            <person name="Nadendla S."/>
            <person name="George J."/>
            <person name="Sichtig H."/>
        </authorList>
    </citation>
    <scope>NUCLEOTIDE SEQUENCE [LARGE SCALE GENOMIC DNA]</scope>
    <source>
        <strain evidence="2">FDAARGOS_295</strain>
    </source>
</reference>
<sequence>MFLNSKKNEKIRYLEKEIQRLKGVIALKDTAINEISLKLEEEIKTNGKLSNFRIKMLDALGLIGVFKNDDKAIKEVKKLKEKELNL</sequence>
<dbReference type="EMBL" id="CP027403">
    <property type="protein sequence ID" value="AVL46799.1"/>
    <property type="molecule type" value="Genomic_DNA"/>
</dbReference>
<accession>A0AAD0HAX1</accession>
<gene>
    <name evidence="1" type="ORF">CEP74_02785</name>
</gene>
<name>A0AAD0HAX1_CAMJU</name>
<evidence type="ECO:0000313" key="2">
    <source>
        <dbReference type="Proteomes" id="UP000239717"/>
    </source>
</evidence>
<dbReference type="Proteomes" id="UP000239717">
    <property type="component" value="Chromosome"/>
</dbReference>